<accession>A0A5P2CSH3</accession>
<dbReference type="EMBL" id="CP029191">
    <property type="protein sequence ID" value="QES45864.1"/>
    <property type="molecule type" value="Genomic_DNA"/>
</dbReference>
<evidence type="ECO:0000313" key="3">
    <source>
        <dbReference type="Proteomes" id="UP000324015"/>
    </source>
</evidence>
<dbReference type="AlphaFoldDB" id="A0A5P2CSH3"/>
<name>A0A5P2CSH3_STRVZ</name>
<proteinExistence type="predicted"/>
<feature type="transmembrane region" description="Helical" evidence="1">
    <location>
        <begin position="57"/>
        <end position="79"/>
    </location>
</feature>
<keyword evidence="1" id="KW-1133">Transmembrane helix</keyword>
<evidence type="ECO:0000256" key="1">
    <source>
        <dbReference type="SAM" id="Phobius"/>
    </source>
</evidence>
<protein>
    <submittedName>
        <fullName evidence="2">DUF998 domain-containing protein</fullName>
    </submittedName>
</protein>
<feature type="transmembrane region" description="Helical" evidence="1">
    <location>
        <begin position="86"/>
        <end position="104"/>
    </location>
</feature>
<dbReference type="RefSeq" id="WP_150183781.1">
    <property type="nucleotide sequence ID" value="NZ_CP029191.1"/>
</dbReference>
<dbReference type="InterPro" id="IPR009339">
    <property type="entry name" value="DUF998"/>
</dbReference>
<keyword evidence="1" id="KW-0472">Membrane</keyword>
<reference evidence="2 3" key="1">
    <citation type="submission" date="2018-05" db="EMBL/GenBank/DDBJ databases">
        <title>Streptomyces venezuelae.</title>
        <authorList>
            <person name="Kim W."/>
            <person name="Lee N."/>
            <person name="Cho B.-K."/>
        </authorList>
    </citation>
    <scope>NUCLEOTIDE SEQUENCE [LARGE SCALE GENOMIC DNA]</scope>
    <source>
        <strain evidence="2 3">ATCC 14585</strain>
    </source>
</reference>
<feature type="transmembrane region" description="Helical" evidence="1">
    <location>
        <begin position="137"/>
        <end position="156"/>
    </location>
</feature>
<evidence type="ECO:0000313" key="2">
    <source>
        <dbReference type="EMBL" id="QES45864.1"/>
    </source>
</evidence>
<dbReference type="Proteomes" id="UP000324015">
    <property type="component" value="Chromosome"/>
</dbReference>
<organism evidence="2 3">
    <name type="scientific">Streptomyces venezuelae</name>
    <dbReference type="NCBI Taxonomy" id="54571"/>
    <lineage>
        <taxon>Bacteria</taxon>
        <taxon>Bacillati</taxon>
        <taxon>Actinomycetota</taxon>
        <taxon>Actinomycetes</taxon>
        <taxon>Kitasatosporales</taxon>
        <taxon>Streptomycetaceae</taxon>
        <taxon>Streptomyces</taxon>
    </lineage>
</organism>
<feature type="transmembrane region" description="Helical" evidence="1">
    <location>
        <begin position="168"/>
        <end position="188"/>
    </location>
</feature>
<dbReference type="Pfam" id="PF06197">
    <property type="entry name" value="DUF998"/>
    <property type="match status" value="1"/>
</dbReference>
<keyword evidence="1" id="KW-0812">Transmembrane</keyword>
<sequence>MSSPTTAAAPLVLAGLLLAGALAYSTWSVEVFLPTGLSPRTAYVSELAAEDQPYGTFFRTVDLFAGLLVLAGAVWALTVRPTPRTWLSAVGWAGLALFGAATVADSRLPLSCAATADPGCAARVRAGEVPWTHSAHAVSSSLAVTGALVGMVLLTVAARRRAASWPVLARTGPFLVVLELAATGWTLASIAAFEAGHGTWGLGMGQRLQVLFIAVWLVVLAWDAAAEARRE</sequence>
<feature type="transmembrane region" description="Helical" evidence="1">
    <location>
        <begin position="208"/>
        <end position="226"/>
    </location>
</feature>
<gene>
    <name evidence="2" type="ORF">DEJ49_09865</name>
</gene>